<dbReference type="STRING" id="650164.K5WVQ8"/>
<dbReference type="RefSeq" id="XP_007397228.1">
    <property type="nucleotide sequence ID" value="XM_007397166.1"/>
</dbReference>
<reference evidence="3 4" key="1">
    <citation type="journal article" date="2012" name="BMC Genomics">
        <title>Comparative genomics of the white-rot fungi, Phanerochaete carnosa and P. chrysosporium, to elucidate the genetic basis of the distinct wood types they colonize.</title>
        <authorList>
            <person name="Suzuki H."/>
            <person name="MacDonald J."/>
            <person name="Syed K."/>
            <person name="Salamov A."/>
            <person name="Hori C."/>
            <person name="Aerts A."/>
            <person name="Henrissat B."/>
            <person name="Wiebenga A."/>
            <person name="vanKuyk P.A."/>
            <person name="Barry K."/>
            <person name="Lindquist E."/>
            <person name="LaButti K."/>
            <person name="Lapidus A."/>
            <person name="Lucas S."/>
            <person name="Coutinho P."/>
            <person name="Gong Y."/>
            <person name="Samejima M."/>
            <person name="Mahadevan R."/>
            <person name="Abou-Zaid M."/>
            <person name="de Vries R.P."/>
            <person name="Igarashi K."/>
            <person name="Yadav J.S."/>
            <person name="Grigoriev I.V."/>
            <person name="Master E.R."/>
        </authorList>
    </citation>
    <scope>NUCLEOTIDE SEQUENCE [LARGE SCALE GENOMIC DNA]</scope>
    <source>
        <strain evidence="3 4">HHB-10118-sp</strain>
    </source>
</reference>
<protein>
    <submittedName>
        <fullName evidence="3">Uncharacterized protein</fullName>
    </submittedName>
</protein>
<evidence type="ECO:0000256" key="2">
    <source>
        <dbReference type="SAM" id="SignalP"/>
    </source>
</evidence>
<proteinExistence type="predicted"/>
<organism evidence="3 4">
    <name type="scientific">Phanerochaete carnosa (strain HHB-10118-sp)</name>
    <name type="common">White-rot fungus</name>
    <name type="synonym">Peniophora carnosa</name>
    <dbReference type="NCBI Taxonomy" id="650164"/>
    <lineage>
        <taxon>Eukaryota</taxon>
        <taxon>Fungi</taxon>
        <taxon>Dikarya</taxon>
        <taxon>Basidiomycota</taxon>
        <taxon>Agaricomycotina</taxon>
        <taxon>Agaricomycetes</taxon>
        <taxon>Polyporales</taxon>
        <taxon>Phanerochaetaceae</taxon>
        <taxon>Phanerochaete</taxon>
    </lineage>
</organism>
<dbReference type="HOGENOM" id="CLU_1030449_0_0_1"/>
<feature type="signal peptide" evidence="2">
    <location>
        <begin position="1"/>
        <end position="30"/>
    </location>
</feature>
<evidence type="ECO:0000313" key="3">
    <source>
        <dbReference type="EMBL" id="EKM54537.1"/>
    </source>
</evidence>
<feature type="chain" id="PRO_5003889722" evidence="2">
    <location>
        <begin position="31"/>
        <end position="277"/>
    </location>
</feature>
<dbReference type="KEGG" id="pco:PHACADRAFT_196967"/>
<gene>
    <name evidence="3" type="ORF">PHACADRAFT_196967</name>
</gene>
<evidence type="ECO:0000313" key="4">
    <source>
        <dbReference type="Proteomes" id="UP000008370"/>
    </source>
</evidence>
<accession>K5WVQ8</accession>
<dbReference type="EMBL" id="JH930473">
    <property type="protein sequence ID" value="EKM54537.1"/>
    <property type="molecule type" value="Genomic_DNA"/>
</dbReference>
<name>K5WVQ8_PHACS</name>
<dbReference type="InParanoid" id="K5WVQ8"/>
<feature type="compositionally biased region" description="Low complexity" evidence="1">
    <location>
        <begin position="232"/>
        <end position="241"/>
    </location>
</feature>
<evidence type="ECO:0000256" key="1">
    <source>
        <dbReference type="SAM" id="MobiDB-lite"/>
    </source>
</evidence>
<dbReference type="GeneID" id="18911182"/>
<keyword evidence="4" id="KW-1185">Reference proteome</keyword>
<dbReference type="OrthoDB" id="8062037at2759"/>
<dbReference type="Proteomes" id="UP000008370">
    <property type="component" value="Unassembled WGS sequence"/>
</dbReference>
<keyword evidence="2" id="KW-0732">Signal</keyword>
<sequence>MFYSRPALLFTSWMLVFAVIGSSLWSSVQAYIPASPTNDTFPDDNSTSPSQLVLEWFGGEYAEDVSYQLVGADSDGISKGVLVHFSEFKLSNDTTTTPWIALVSCDANSTDASMEDDIFTLARDRGAVSALLYSAYSERCVINPDYANPENFDQVMDIFSSPSLSASQMIEVEYKALNQSQYQNFNATLLDESVAIVNASLTLGTIKAPNFLFAALVASNATGDSSLGGNGSNSEVSSTNGDPSSNPRSSLAMIILPFVPSDTPSAMGLVQAVRQQH</sequence>
<feature type="region of interest" description="Disordered" evidence="1">
    <location>
        <begin position="224"/>
        <end position="247"/>
    </location>
</feature>
<dbReference type="AlphaFoldDB" id="K5WVQ8"/>